<dbReference type="AlphaFoldDB" id="A0A6C2YUC7"/>
<dbReference type="KEGG" id="tim:GMBLW1_42360"/>
<evidence type="ECO:0000313" key="1">
    <source>
        <dbReference type="EMBL" id="VIP04957.1"/>
    </source>
</evidence>
<dbReference type="EMBL" id="LR586016">
    <property type="protein sequence ID" value="VIP04957.1"/>
    <property type="molecule type" value="Genomic_DNA"/>
</dbReference>
<proteinExistence type="predicted"/>
<sequence>MGPTMDAAAFEVIDDGELRRIRLLPSVGIMTVSQVLTAWRDTASWRDEWTAILAAMPFAAFRWELPPLTRQSLRMPFECVILNAPELHHEADPSAFAEHLSQHASVAVFANLGGDAMLIAPTEQADRAAYPHLAAFVRTAPRAQIHDLWQTVAQQLLAHPGDSPIWLSTAGAGVPWLHVRIDRQPKYFRYSPYATIRP</sequence>
<dbReference type="EMBL" id="LR593887">
    <property type="protein sequence ID" value="VTS07272.1"/>
    <property type="molecule type" value="Genomic_DNA"/>
</dbReference>
<dbReference type="InParanoid" id="A0A6C2YUC7"/>
<accession>A0A6C2YUC7</accession>
<keyword evidence="2" id="KW-1185">Reference proteome</keyword>
<reference evidence="1" key="1">
    <citation type="submission" date="2019-04" db="EMBL/GenBank/DDBJ databases">
        <authorList>
            <consortium name="Science for Life Laboratories"/>
        </authorList>
    </citation>
    <scope>NUCLEOTIDE SEQUENCE</scope>
    <source>
        <strain evidence="1">MBLW1</strain>
    </source>
</reference>
<protein>
    <submittedName>
        <fullName evidence="1">Uncharacterized protein</fullName>
    </submittedName>
</protein>
<dbReference type="Pfam" id="PF22086">
    <property type="entry name" value="DUF6940"/>
    <property type="match status" value="1"/>
</dbReference>
<name>A0A6C2YUC7_9BACT</name>
<organism evidence="1">
    <name type="scientific">Tuwongella immobilis</name>
    <dbReference type="NCBI Taxonomy" id="692036"/>
    <lineage>
        <taxon>Bacteria</taxon>
        <taxon>Pseudomonadati</taxon>
        <taxon>Planctomycetota</taxon>
        <taxon>Planctomycetia</taxon>
        <taxon>Gemmatales</taxon>
        <taxon>Gemmataceae</taxon>
        <taxon>Tuwongella</taxon>
    </lineage>
</organism>
<evidence type="ECO:0000313" key="2">
    <source>
        <dbReference type="Proteomes" id="UP000464378"/>
    </source>
</evidence>
<dbReference type="InterPro" id="IPR054220">
    <property type="entry name" value="DUF6940"/>
</dbReference>
<gene>
    <name evidence="1" type="ORF">GMBLW1_42360</name>
</gene>
<dbReference type="Proteomes" id="UP000464378">
    <property type="component" value="Chromosome"/>
</dbReference>